<dbReference type="InterPro" id="IPR046357">
    <property type="entry name" value="PPIase_dom_sf"/>
</dbReference>
<dbReference type="OrthoDB" id="2677468at2"/>
<keyword evidence="3" id="KW-0732">Signal</keyword>
<keyword evidence="7" id="KW-0472">Membrane</keyword>
<comment type="caution">
    <text evidence="9">The sequence shown here is derived from an EMBL/GenBank/DDBJ whole genome shotgun (WGS) entry which is preliminary data.</text>
</comment>
<sequence>MMIRTGQEKVLWAAVIILAAGVLIMGSFILIRGLKPAQSDANPSAEVGIAPVAVFNGTFITDKEWAKELKKAHGQEILLQMLNHKAVLAEAQALQIVVSPQEITQELDRLMKGYDSEQAYYDEMKNQLGLTPNEVKAEIAYQLTLEKIATSHIEITDEEISEYVKEHQEQWIPRTKYQLGFIKVSSFREGNHVLDRLEQGEDFNILAQELSKDEYSRGQGGQLGLVDEEDPFIPQELLKTAKTLEIGDIAGPVKLENGGYGIIQLTNIVSGQPETEQEIHEDARKLLALNEAIPLSQLEVQLREKYHSEIMIAIPTS</sequence>
<dbReference type="STRING" id="1236976.JCM16418_4796"/>
<comment type="catalytic activity">
    <reaction evidence="1">
        <text>[protein]-peptidylproline (omega=180) = [protein]-peptidylproline (omega=0)</text>
        <dbReference type="Rhea" id="RHEA:16237"/>
        <dbReference type="Rhea" id="RHEA-COMP:10747"/>
        <dbReference type="Rhea" id="RHEA-COMP:10748"/>
        <dbReference type="ChEBI" id="CHEBI:83833"/>
        <dbReference type="ChEBI" id="CHEBI:83834"/>
        <dbReference type="EC" id="5.2.1.8"/>
    </reaction>
</comment>
<evidence type="ECO:0000313" key="10">
    <source>
        <dbReference type="Proteomes" id="UP000019364"/>
    </source>
</evidence>
<proteinExistence type="predicted"/>
<dbReference type="PANTHER" id="PTHR47245">
    <property type="entry name" value="PEPTIDYLPROLYL ISOMERASE"/>
    <property type="match status" value="1"/>
</dbReference>
<dbReference type="RefSeq" id="WP_081765535.1">
    <property type="nucleotide sequence ID" value="NZ_BAVZ01000028.1"/>
</dbReference>
<dbReference type="SUPFAM" id="SSF109998">
    <property type="entry name" value="Triger factor/SurA peptide-binding domain-like"/>
    <property type="match status" value="1"/>
</dbReference>
<keyword evidence="7" id="KW-0812">Transmembrane</keyword>
<evidence type="ECO:0000256" key="7">
    <source>
        <dbReference type="SAM" id="Phobius"/>
    </source>
</evidence>
<name>W7Z860_9BACL</name>
<protein>
    <recommendedName>
        <fullName evidence="2">peptidylprolyl isomerase</fullName>
        <ecNumber evidence="2">5.2.1.8</ecNumber>
    </recommendedName>
</protein>
<keyword evidence="5 6" id="KW-0413">Isomerase</keyword>
<reference evidence="9 10" key="1">
    <citation type="journal article" date="2014" name="Genome Announc.">
        <title>Draft Genome Sequence of Paenibacillus pini JCM 16418T, Isolated from the Rhizosphere of Pine Tree.</title>
        <authorList>
            <person name="Yuki M."/>
            <person name="Oshima K."/>
            <person name="Suda W."/>
            <person name="Oshida Y."/>
            <person name="Kitamura K."/>
            <person name="Iida Y."/>
            <person name="Hattori M."/>
            <person name="Ohkuma M."/>
        </authorList>
    </citation>
    <scope>NUCLEOTIDE SEQUENCE [LARGE SCALE GENOMIC DNA]</scope>
    <source>
        <strain evidence="9 10">JCM 16418</strain>
    </source>
</reference>
<dbReference type="EC" id="5.2.1.8" evidence="2"/>
<evidence type="ECO:0000256" key="4">
    <source>
        <dbReference type="ARBA" id="ARBA00023110"/>
    </source>
</evidence>
<dbReference type="GO" id="GO:0003755">
    <property type="term" value="F:peptidyl-prolyl cis-trans isomerase activity"/>
    <property type="evidence" value="ECO:0007669"/>
    <property type="project" value="UniProtKB-KW"/>
</dbReference>
<evidence type="ECO:0000256" key="3">
    <source>
        <dbReference type="ARBA" id="ARBA00022729"/>
    </source>
</evidence>
<keyword evidence="10" id="KW-1185">Reference proteome</keyword>
<dbReference type="Gene3D" id="3.10.50.40">
    <property type="match status" value="1"/>
</dbReference>
<keyword evidence="7" id="KW-1133">Transmembrane helix</keyword>
<dbReference type="Pfam" id="PF00639">
    <property type="entry name" value="Rotamase"/>
    <property type="match status" value="1"/>
</dbReference>
<dbReference type="AlphaFoldDB" id="W7Z860"/>
<evidence type="ECO:0000256" key="5">
    <source>
        <dbReference type="ARBA" id="ARBA00023235"/>
    </source>
</evidence>
<dbReference type="EMBL" id="BAVZ01000028">
    <property type="protein sequence ID" value="GAF10584.1"/>
    <property type="molecule type" value="Genomic_DNA"/>
</dbReference>
<dbReference type="PROSITE" id="PS50198">
    <property type="entry name" value="PPIC_PPIASE_2"/>
    <property type="match status" value="1"/>
</dbReference>
<dbReference type="InterPro" id="IPR000297">
    <property type="entry name" value="PPIase_PpiC"/>
</dbReference>
<dbReference type="PANTHER" id="PTHR47245:SF1">
    <property type="entry name" value="FOLDASE PROTEIN PRSA"/>
    <property type="match status" value="1"/>
</dbReference>
<feature type="domain" description="PpiC" evidence="8">
    <location>
        <begin position="145"/>
        <end position="266"/>
    </location>
</feature>
<dbReference type="Proteomes" id="UP000019364">
    <property type="component" value="Unassembled WGS sequence"/>
</dbReference>
<evidence type="ECO:0000259" key="8">
    <source>
        <dbReference type="PROSITE" id="PS50198"/>
    </source>
</evidence>
<organism evidence="9 10">
    <name type="scientific">Paenibacillus pini JCM 16418</name>
    <dbReference type="NCBI Taxonomy" id="1236976"/>
    <lineage>
        <taxon>Bacteria</taxon>
        <taxon>Bacillati</taxon>
        <taxon>Bacillota</taxon>
        <taxon>Bacilli</taxon>
        <taxon>Bacillales</taxon>
        <taxon>Paenibacillaceae</taxon>
        <taxon>Paenibacillus</taxon>
    </lineage>
</organism>
<dbReference type="InterPro" id="IPR027304">
    <property type="entry name" value="Trigger_fact/SurA_dom_sf"/>
</dbReference>
<gene>
    <name evidence="9" type="ORF">JCM16418_4796</name>
</gene>
<dbReference type="Gene3D" id="1.10.4030.10">
    <property type="entry name" value="Porin chaperone SurA, peptide-binding domain"/>
    <property type="match status" value="1"/>
</dbReference>
<evidence type="ECO:0000256" key="2">
    <source>
        <dbReference type="ARBA" id="ARBA00013194"/>
    </source>
</evidence>
<dbReference type="SUPFAM" id="SSF54534">
    <property type="entry name" value="FKBP-like"/>
    <property type="match status" value="1"/>
</dbReference>
<feature type="transmembrane region" description="Helical" evidence="7">
    <location>
        <begin position="12"/>
        <end position="34"/>
    </location>
</feature>
<evidence type="ECO:0000256" key="1">
    <source>
        <dbReference type="ARBA" id="ARBA00000971"/>
    </source>
</evidence>
<keyword evidence="4 6" id="KW-0697">Rotamase</keyword>
<evidence type="ECO:0000313" key="9">
    <source>
        <dbReference type="EMBL" id="GAF10584.1"/>
    </source>
</evidence>
<dbReference type="InterPro" id="IPR050245">
    <property type="entry name" value="PrsA_foldase"/>
</dbReference>
<accession>W7Z860</accession>
<dbReference type="eggNOG" id="COG0760">
    <property type="taxonomic scope" value="Bacteria"/>
</dbReference>
<evidence type="ECO:0000256" key="6">
    <source>
        <dbReference type="PROSITE-ProRule" id="PRU00278"/>
    </source>
</evidence>